<dbReference type="PROSITE" id="PS00061">
    <property type="entry name" value="ADH_SHORT"/>
    <property type="match status" value="1"/>
</dbReference>
<feature type="domain" description="NAD(P)-binding" evidence="8">
    <location>
        <begin position="3"/>
        <end position="323"/>
    </location>
</feature>
<protein>
    <recommendedName>
        <fullName evidence="4 7">dTDP-glucose 4,6-dehydratase</fullName>
        <ecNumber evidence="4 7">4.2.1.46</ecNumber>
    </recommendedName>
</protein>
<comment type="catalytic activity">
    <reaction evidence="1 7">
        <text>dTDP-alpha-D-glucose = dTDP-4-dehydro-6-deoxy-alpha-D-glucose + H2O</text>
        <dbReference type="Rhea" id="RHEA:17221"/>
        <dbReference type="ChEBI" id="CHEBI:15377"/>
        <dbReference type="ChEBI" id="CHEBI:57477"/>
        <dbReference type="ChEBI" id="CHEBI:57649"/>
        <dbReference type="EC" id="4.2.1.46"/>
    </reaction>
</comment>
<dbReference type="SUPFAM" id="SSF51735">
    <property type="entry name" value="NAD(P)-binding Rossmann-fold domains"/>
    <property type="match status" value="1"/>
</dbReference>
<name>A0ABT7E1W5_9NEIS</name>
<evidence type="ECO:0000256" key="5">
    <source>
        <dbReference type="ARBA" id="ARBA00023027"/>
    </source>
</evidence>
<reference evidence="9" key="1">
    <citation type="submission" date="2023-03" db="EMBL/GenBank/DDBJ databases">
        <title>Chitinimonas shenzhenensis gen. nov., sp. nov., a novel member of family Burkholderiaceae isolated from activated sludge collected in Shen Zhen, China.</title>
        <authorList>
            <person name="Wang X."/>
        </authorList>
    </citation>
    <scope>NUCLEOTIDE SEQUENCE</scope>
    <source>
        <strain evidence="9">DQS-5</strain>
    </source>
</reference>
<evidence type="ECO:0000313" key="10">
    <source>
        <dbReference type="Proteomes" id="UP001172778"/>
    </source>
</evidence>
<dbReference type="InterPro" id="IPR020904">
    <property type="entry name" value="Sc_DH/Rdtase_CS"/>
</dbReference>
<evidence type="ECO:0000256" key="6">
    <source>
        <dbReference type="ARBA" id="ARBA00023239"/>
    </source>
</evidence>
<dbReference type="EC" id="4.2.1.46" evidence="4 7"/>
<keyword evidence="10" id="KW-1185">Reference proteome</keyword>
<dbReference type="NCBIfam" id="TIGR01181">
    <property type="entry name" value="dTDP_gluc_dehyt"/>
    <property type="match status" value="1"/>
</dbReference>
<evidence type="ECO:0000256" key="7">
    <source>
        <dbReference type="RuleBase" id="RU004473"/>
    </source>
</evidence>
<comment type="similarity">
    <text evidence="3 7">Belongs to the NAD(P)-dependent epimerase/dehydratase family. dTDP-glucose dehydratase subfamily.</text>
</comment>
<sequence>MILVTGGAGFIGANFVLNWLKACDEPVINLDKLTYAGNKDNLASLAADDRHIFVQGDIGDQVLVAKLLATHKPRAVLNFAAESHVDRSIHGPAAFVETNIVGTFRLLESVRQYWNALPSEEQGRFRFLHVSTDEVYGSLEADAPAFSETHQYAPNSPYSASKASSDHLVRAYHHTYGIPVLTTNCSNNYGPYQFPEKLIPLVIANALAGKNLPIYGDGKNIRDWLYVGDHCSAIQRVLAVGEVGETYNVGGKNEMANIDIVHIICDLLNAIRPRADGKSYREQITFVKDRPGHDRRYAIDARKIEAELDWRPAETFETGIRKTVEWYLANQQWVGRVMSGDYRDWISQNYSERKGV</sequence>
<keyword evidence="5" id="KW-0520">NAD</keyword>
<accession>A0ABT7E1W5</accession>
<dbReference type="RefSeq" id="WP_284102624.1">
    <property type="nucleotide sequence ID" value="NZ_JARRAF010000035.1"/>
</dbReference>
<dbReference type="PANTHER" id="PTHR43000">
    <property type="entry name" value="DTDP-D-GLUCOSE 4,6-DEHYDRATASE-RELATED"/>
    <property type="match status" value="1"/>
</dbReference>
<dbReference type="InterPro" id="IPR036291">
    <property type="entry name" value="NAD(P)-bd_dom_sf"/>
</dbReference>
<keyword evidence="6 7" id="KW-0456">Lyase</keyword>
<dbReference type="Gene3D" id="3.90.25.10">
    <property type="entry name" value="UDP-galactose 4-epimerase, domain 1"/>
    <property type="match status" value="1"/>
</dbReference>
<dbReference type="InterPro" id="IPR005888">
    <property type="entry name" value="dTDP_Gluc_deHydtase"/>
</dbReference>
<evidence type="ECO:0000256" key="4">
    <source>
        <dbReference type="ARBA" id="ARBA00011990"/>
    </source>
</evidence>
<dbReference type="CDD" id="cd05246">
    <property type="entry name" value="dTDP_GD_SDR_e"/>
    <property type="match status" value="1"/>
</dbReference>
<comment type="caution">
    <text evidence="9">The sequence shown here is derived from an EMBL/GenBank/DDBJ whole genome shotgun (WGS) entry which is preliminary data.</text>
</comment>
<gene>
    <name evidence="9" type="primary">rfbB</name>
    <name evidence="9" type="ORF">PZA18_19860</name>
</gene>
<dbReference type="InterPro" id="IPR016040">
    <property type="entry name" value="NAD(P)-bd_dom"/>
</dbReference>
<dbReference type="GO" id="GO:0008460">
    <property type="term" value="F:dTDP-glucose 4,6-dehydratase activity"/>
    <property type="evidence" value="ECO:0007669"/>
    <property type="project" value="UniProtKB-EC"/>
</dbReference>
<comment type="cofactor">
    <cofactor evidence="2 7">
        <name>NAD(+)</name>
        <dbReference type="ChEBI" id="CHEBI:57540"/>
    </cofactor>
</comment>
<evidence type="ECO:0000256" key="1">
    <source>
        <dbReference type="ARBA" id="ARBA00001539"/>
    </source>
</evidence>
<evidence type="ECO:0000256" key="3">
    <source>
        <dbReference type="ARBA" id="ARBA00008178"/>
    </source>
</evidence>
<evidence type="ECO:0000313" key="9">
    <source>
        <dbReference type="EMBL" id="MDK2126305.1"/>
    </source>
</evidence>
<dbReference type="Gene3D" id="3.40.50.720">
    <property type="entry name" value="NAD(P)-binding Rossmann-like Domain"/>
    <property type="match status" value="1"/>
</dbReference>
<evidence type="ECO:0000256" key="2">
    <source>
        <dbReference type="ARBA" id="ARBA00001911"/>
    </source>
</evidence>
<dbReference type="EMBL" id="JARRAF010000035">
    <property type="protein sequence ID" value="MDK2126305.1"/>
    <property type="molecule type" value="Genomic_DNA"/>
</dbReference>
<proteinExistence type="inferred from homology"/>
<evidence type="ECO:0000259" key="8">
    <source>
        <dbReference type="Pfam" id="PF16363"/>
    </source>
</evidence>
<dbReference type="Proteomes" id="UP001172778">
    <property type="component" value="Unassembled WGS sequence"/>
</dbReference>
<dbReference type="Pfam" id="PF16363">
    <property type="entry name" value="GDP_Man_Dehyd"/>
    <property type="match status" value="1"/>
</dbReference>
<organism evidence="9 10">
    <name type="scientific">Parachitinimonas caeni</name>
    <dbReference type="NCBI Taxonomy" id="3031301"/>
    <lineage>
        <taxon>Bacteria</taxon>
        <taxon>Pseudomonadati</taxon>
        <taxon>Pseudomonadota</taxon>
        <taxon>Betaproteobacteria</taxon>
        <taxon>Neisseriales</taxon>
        <taxon>Chitinibacteraceae</taxon>
        <taxon>Parachitinimonas</taxon>
    </lineage>
</organism>